<dbReference type="InterPro" id="IPR047766">
    <property type="entry name" value="PxxKW_fam"/>
</dbReference>
<sequence length="84" mass="9478">MQTGKAVNYSDGPFQPIIEKCDGCDRIVEENSNQYCKTYAHPEAKWRLGICNFATHAKPEIEVVTVRVNPLKAAKRANSKRRGK</sequence>
<evidence type="ECO:0000313" key="1">
    <source>
        <dbReference type="EMBL" id="XCN74734.1"/>
    </source>
</evidence>
<dbReference type="Pfam" id="PF20657">
    <property type="entry name" value="DUF6811"/>
    <property type="match status" value="1"/>
</dbReference>
<accession>A0AAU8M116</accession>
<dbReference type="EMBL" id="CP159373">
    <property type="protein sequence ID" value="XCN74734.1"/>
    <property type="molecule type" value="Genomic_DNA"/>
</dbReference>
<reference evidence="1" key="1">
    <citation type="journal article" date="2024" name="Syst. Appl. Microbiol.">
        <title>First single-strain enrichments of Electrothrix cable bacteria, description of E. aestuarii sp. nov. and E. rattekaaiensis sp. nov., and proposal of a cable bacteria taxonomy following the rules of the SeqCode.</title>
        <authorList>
            <person name="Plum-Jensen L.E."/>
            <person name="Schramm A."/>
            <person name="Marshall I.P.G."/>
        </authorList>
    </citation>
    <scope>NUCLEOTIDE SEQUENCE</scope>
    <source>
        <strain evidence="1">Rat1</strain>
    </source>
</reference>
<dbReference type="NCBIfam" id="NF038144">
    <property type="entry name" value="PxxKW"/>
    <property type="match status" value="1"/>
</dbReference>
<protein>
    <submittedName>
        <fullName evidence="1">PxxKW family cysteine-rich protein</fullName>
    </submittedName>
</protein>
<gene>
    <name evidence="1" type="ORF">Q3M24_08325</name>
</gene>
<name>A0AAU8M116_9BACT</name>
<proteinExistence type="predicted"/>
<dbReference type="AlphaFoldDB" id="A0AAU8M116"/>
<dbReference type="KEGG" id="eaj:Q3M24_08325"/>
<organism evidence="1">
    <name type="scientific">Candidatus Electrothrix aestuarii</name>
    <dbReference type="NCBI Taxonomy" id="3062594"/>
    <lineage>
        <taxon>Bacteria</taxon>
        <taxon>Pseudomonadati</taxon>
        <taxon>Thermodesulfobacteriota</taxon>
        <taxon>Desulfobulbia</taxon>
        <taxon>Desulfobulbales</taxon>
        <taxon>Desulfobulbaceae</taxon>
        <taxon>Candidatus Electrothrix</taxon>
    </lineage>
</organism>
<reference evidence="1" key="2">
    <citation type="submission" date="2024-06" db="EMBL/GenBank/DDBJ databases">
        <authorList>
            <person name="Plum-Jensen L.E."/>
            <person name="Schramm A."/>
            <person name="Marshall I.P.G."/>
        </authorList>
    </citation>
    <scope>NUCLEOTIDE SEQUENCE</scope>
    <source>
        <strain evidence="1">Rat1</strain>
    </source>
</reference>